<keyword evidence="2 12" id="KW-0813">Transport</keyword>
<dbReference type="RefSeq" id="WP_080861807.1">
    <property type="nucleotide sequence ID" value="NZ_JACIDF010000001.1"/>
</dbReference>
<evidence type="ECO:0000256" key="10">
    <source>
        <dbReference type="ARBA" id="ARBA00023186"/>
    </source>
</evidence>
<dbReference type="InterPro" id="IPR001708">
    <property type="entry name" value="YidC/ALB3/OXA1/COX18"/>
</dbReference>
<comment type="subcellular location">
    <subcellularLocation>
        <location evidence="1 12">Cell membrane</location>
        <topology evidence="1 12">Multi-pass membrane protein</topology>
    </subcellularLocation>
</comment>
<evidence type="ECO:0000256" key="2">
    <source>
        <dbReference type="ARBA" id="ARBA00022448"/>
    </source>
</evidence>
<dbReference type="Pfam" id="PF02096">
    <property type="entry name" value="60KD_IMP"/>
    <property type="match status" value="1"/>
</dbReference>
<dbReference type="AlphaFoldDB" id="A0ABD5ITD7"/>
<dbReference type="InterPro" id="IPR028055">
    <property type="entry name" value="YidC/Oxa/ALB_C"/>
</dbReference>
<dbReference type="GO" id="GO:0051205">
    <property type="term" value="P:protein insertion into membrane"/>
    <property type="evidence" value="ECO:0007669"/>
    <property type="project" value="UniProtKB-ARBA"/>
</dbReference>
<dbReference type="Proteomes" id="UP001213979">
    <property type="component" value="Unassembled WGS sequence"/>
</dbReference>
<keyword evidence="16" id="KW-1185">Reference proteome</keyword>
<keyword evidence="8 12" id="KW-0472">Membrane</keyword>
<feature type="transmembrane region" description="Helical" evidence="12">
    <location>
        <begin position="56"/>
        <end position="76"/>
    </location>
</feature>
<dbReference type="PRINTS" id="PR00701">
    <property type="entry name" value="60KDINNERMP"/>
</dbReference>
<dbReference type="InterPro" id="IPR047196">
    <property type="entry name" value="YidC_ALB_C"/>
</dbReference>
<evidence type="ECO:0000313" key="17">
    <source>
        <dbReference type="Proteomes" id="UP001339962"/>
    </source>
</evidence>
<dbReference type="EMBL" id="JAQOTG010000007">
    <property type="protein sequence ID" value="MDE8564037.1"/>
    <property type="molecule type" value="Genomic_DNA"/>
</dbReference>
<evidence type="ECO:0000256" key="9">
    <source>
        <dbReference type="ARBA" id="ARBA00023139"/>
    </source>
</evidence>
<evidence type="ECO:0000313" key="15">
    <source>
        <dbReference type="EMBL" id="MED5051570.1"/>
    </source>
</evidence>
<evidence type="ECO:0000256" key="6">
    <source>
        <dbReference type="ARBA" id="ARBA00022927"/>
    </source>
</evidence>
<evidence type="ECO:0000313" key="14">
    <source>
        <dbReference type="EMBL" id="MDE8564037.1"/>
    </source>
</evidence>
<evidence type="ECO:0000256" key="5">
    <source>
        <dbReference type="ARBA" id="ARBA00022729"/>
    </source>
</evidence>
<evidence type="ECO:0000256" key="8">
    <source>
        <dbReference type="ARBA" id="ARBA00023136"/>
    </source>
</evidence>
<evidence type="ECO:0000256" key="3">
    <source>
        <dbReference type="ARBA" id="ARBA00022475"/>
    </source>
</evidence>
<keyword evidence="9" id="KW-0564">Palmitate</keyword>
<comment type="function">
    <text evidence="12">Required for the insertion and/or proper folding and/or complex formation of integral membrane proteins into the membrane. Involved in integration of membrane proteins that insert both dependently and independently of the Sec translocase complex, as well as at least some lipoproteins.</text>
</comment>
<feature type="transmembrane region" description="Helical" evidence="12">
    <location>
        <begin position="197"/>
        <end position="215"/>
    </location>
</feature>
<comment type="similarity">
    <text evidence="12">Belongs to the OXA1/ALB3/YidC family. Type 2 subfamily.</text>
</comment>
<proteinExistence type="inferred from homology"/>
<dbReference type="GO" id="GO:0005886">
    <property type="term" value="C:plasma membrane"/>
    <property type="evidence" value="ECO:0007669"/>
    <property type="project" value="UniProtKB-SubCell"/>
</dbReference>
<keyword evidence="6 12" id="KW-0653">Protein transport</keyword>
<reference evidence="14 16" key="1">
    <citation type="submission" date="2023-01" db="EMBL/GenBank/DDBJ databases">
        <title>Genome-based reclassification of Anoxybacillus geothermalis as a later heterotypic synonym of Anoxybacillus rupiensis.</title>
        <authorList>
            <person name="Inan Bektas K."/>
            <person name="Canakci S."/>
            <person name="Belduz A.A."/>
            <person name="Guler H.H."/>
        </authorList>
    </citation>
    <scope>NUCLEOTIDE SEQUENCE [LARGE SCALE GENOMIC DNA]</scope>
    <source>
        <strain evidence="14 16">DSM 17127</strain>
    </source>
</reference>
<sequence>MKKKWLLMLFVIVGVLSGCNRNAPINEHSQGIWDHYFVYPMSKLLLVLGDLFGGNYGPAIIAVTLMVRFCLLPLMLKQFRTSLAMQKLRPEIQKLQEKYKSKDMQTQQKLQQEMMQLYQKHGVNPMNGCLPALIQMPIFMALYYAIRRTQEITLHSFLWVQLGHRDPYLILPILAALTTFISMKLSPTMSEQQMSQMAIMSYIMPIMIFIGANSVPSALSLYWVVGGCFSIIQSLIFRMQLKSARMSNEQAS</sequence>
<keyword evidence="4 12" id="KW-0812">Transmembrane</keyword>
<dbReference type="PROSITE" id="PS51257">
    <property type="entry name" value="PROKAR_LIPOPROTEIN"/>
    <property type="match status" value="1"/>
</dbReference>
<feature type="transmembrane region" description="Helical" evidence="12">
    <location>
        <begin position="128"/>
        <end position="146"/>
    </location>
</feature>
<dbReference type="Proteomes" id="UP001339962">
    <property type="component" value="Unassembled WGS sequence"/>
</dbReference>
<evidence type="ECO:0000256" key="7">
    <source>
        <dbReference type="ARBA" id="ARBA00022989"/>
    </source>
</evidence>
<dbReference type="InterPro" id="IPR023060">
    <property type="entry name" value="YidC/YidC1/YidC2_Firmicutes"/>
</dbReference>
<evidence type="ECO:0000313" key="16">
    <source>
        <dbReference type="Proteomes" id="UP001213979"/>
    </source>
</evidence>
<dbReference type="GO" id="GO:0015031">
    <property type="term" value="P:protein transport"/>
    <property type="evidence" value="ECO:0007669"/>
    <property type="project" value="UniProtKB-KW"/>
</dbReference>
<evidence type="ECO:0000259" key="13">
    <source>
        <dbReference type="Pfam" id="PF02096"/>
    </source>
</evidence>
<keyword evidence="3 12" id="KW-1003">Cell membrane</keyword>
<evidence type="ECO:0000256" key="4">
    <source>
        <dbReference type="ARBA" id="ARBA00022692"/>
    </source>
</evidence>
<evidence type="ECO:0000256" key="12">
    <source>
        <dbReference type="HAMAP-Rule" id="MF_01811"/>
    </source>
</evidence>
<dbReference type="CDD" id="cd20070">
    <property type="entry name" value="5TM_YidC_Alb3"/>
    <property type="match status" value="1"/>
</dbReference>
<dbReference type="PANTHER" id="PTHR12428:SF65">
    <property type="entry name" value="CYTOCHROME C OXIDASE ASSEMBLY PROTEIN COX18, MITOCHONDRIAL"/>
    <property type="match status" value="1"/>
</dbReference>
<dbReference type="PANTHER" id="PTHR12428">
    <property type="entry name" value="OXA1"/>
    <property type="match status" value="1"/>
</dbReference>
<evidence type="ECO:0000256" key="1">
    <source>
        <dbReference type="ARBA" id="ARBA00004651"/>
    </source>
</evidence>
<accession>A0ABD5ITD7</accession>
<name>A0ABD5ITD7_9BACL</name>
<keyword evidence="5 12" id="KW-0732">Signal</keyword>
<organism evidence="15 17">
    <name type="scientific">Anoxybacteroides rupiense</name>
    <dbReference type="NCBI Taxonomy" id="311460"/>
    <lineage>
        <taxon>Bacteria</taxon>
        <taxon>Bacillati</taxon>
        <taxon>Bacillota</taxon>
        <taxon>Bacilli</taxon>
        <taxon>Bacillales</taxon>
        <taxon>Anoxybacillaceae</taxon>
        <taxon>Anoxybacteroides</taxon>
    </lineage>
</organism>
<dbReference type="EMBL" id="JARTLI010000007">
    <property type="protein sequence ID" value="MED5051570.1"/>
    <property type="molecule type" value="Genomic_DNA"/>
</dbReference>
<feature type="transmembrane region" description="Helical" evidence="12">
    <location>
        <begin position="166"/>
        <end position="185"/>
    </location>
</feature>
<keyword evidence="10 12" id="KW-0143">Chaperone</keyword>
<keyword evidence="7 12" id="KW-1133">Transmembrane helix</keyword>
<gene>
    <name evidence="12 15" type="primary">yidC</name>
    <name evidence="15" type="ORF">P9850_06800</name>
    <name evidence="14" type="ORF">PNH38_09065</name>
</gene>
<feature type="transmembrane region" description="Helical" evidence="12">
    <location>
        <begin position="221"/>
        <end position="237"/>
    </location>
</feature>
<keyword evidence="11 12" id="KW-0449">Lipoprotein</keyword>
<dbReference type="HAMAP" id="MF_01811">
    <property type="entry name" value="YidC_type2"/>
    <property type="match status" value="1"/>
</dbReference>
<dbReference type="NCBIfam" id="TIGR03592">
    <property type="entry name" value="yidC_oxa1_cterm"/>
    <property type="match status" value="1"/>
</dbReference>
<protein>
    <recommendedName>
        <fullName evidence="12">Membrane protein insertase YidC</fullName>
    </recommendedName>
    <alternativeName>
        <fullName evidence="12">Foldase YidC</fullName>
    </alternativeName>
    <alternativeName>
        <fullName evidence="12">Membrane integrase YidC</fullName>
    </alternativeName>
    <alternativeName>
        <fullName evidence="12">Membrane protein YidC</fullName>
    </alternativeName>
</protein>
<reference evidence="15 17" key="2">
    <citation type="submission" date="2023-03" db="EMBL/GenBank/DDBJ databases">
        <title>Bacillus Genome Sequencing.</title>
        <authorList>
            <person name="Dunlap C."/>
        </authorList>
    </citation>
    <scope>NUCLEOTIDE SEQUENCE [LARGE SCALE GENOMIC DNA]</scope>
    <source>
        <strain evidence="15 17">NRS-38</strain>
    </source>
</reference>
<comment type="caution">
    <text evidence="15">The sequence shown here is derived from an EMBL/GenBank/DDBJ whole genome shotgun (WGS) entry which is preliminary data.</text>
</comment>
<feature type="domain" description="Membrane insertase YidC/Oxa/ALB C-terminal" evidence="13">
    <location>
        <begin position="56"/>
        <end position="237"/>
    </location>
</feature>
<evidence type="ECO:0000256" key="11">
    <source>
        <dbReference type="ARBA" id="ARBA00023288"/>
    </source>
</evidence>